<keyword evidence="8" id="KW-1185">Reference proteome</keyword>
<evidence type="ECO:0000256" key="3">
    <source>
        <dbReference type="ARBA" id="ARBA00023199"/>
    </source>
</evidence>
<dbReference type="SUPFAM" id="SSF56672">
    <property type="entry name" value="DNA/RNA polymerases"/>
    <property type="match status" value="1"/>
</dbReference>
<accession>A0A7W2TUR5</accession>
<dbReference type="EMBL" id="JACFXU010000013">
    <property type="protein sequence ID" value="MBA6412255.1"/>
    <property type="molecule type" value="Genomic_DNA"/>
</dbReference>
<keyword evidence="3" id="KW-0741">SOS mutagenesis</keyword>
<dbReference type="Pfam" id="PF13438">
    <property type="entry name" value="DUF4113"/>
    <property type="match status" value="1"/>
</dbReference>
<gene>
    <name evidence="7" type="ORF">H2508_03940</name>
</gene>
<dbReference type="GO" id="GO:0042276">
    <property type="term" value="P:error-prone translesion synthesis"/>
    <property type="evidence" value="ECO:0007669"/>
    <property type="project" value="TreeGrafter"/>
</dbReference>
<evidence type="ECO:0000313" key="8">
    <source>
        <dbReference type="Proteomes" id="UP000539350"/>
    </source>
</evidence>
<dbReference type="Gene3D" id="3.40.1170.60">
    <property type="match status" value="1"/>
</dbReference>
<comment type="caution">
    <text evidence="7">The sequence shown here is derived from an EMBL/GenBank/DDBJ whole genome shotgun (WGS) entry which is preliminary data.</text>
</comment>
<dbReference type="InterPro" id="IPR001126">
    <property type="entry name" value="UmuC"/>
</dbReference>
<keyword evidence="5" id="KW-0742">SOS response</keyword>
<dbReference type="Pfam" id="PF00817">
    <property type="entry name" value="IMS"/>
    <property type="match status" value="1"/>
</dbReference>
<dbReference type="InterPro" id="IPR017961">
    <property type="entry name" value="DNA_pol_Y-fam_little_finger"/>
</dbReference>
<evidence type="ECO:0000256" key="1">
    <source>
        <dbReference type="ARBA" id="ARBA00010945"/>
    </source>
</evidence>
<dbReference type="PROSITE" id="PS50173">
    <property type="entry name" value="UMUC"/>
    <property type="match status" value="1"/>
</dbReference>
<reference evidence="7 8" key="1">
    <citation type="submission" date="2020-07" db="EMBL/GenBank/DDBJ databases">
        <title>Halieaceae bacterium, F7430, whole genome shotgun sequencing project.</title>
        <authorList>
            <person name="Jiang S."/>
            <person name="Liu Z.W."/>
            <person name="Du Z.J."/>
        </authorList>
    </citation>
    <scope>NUCLEOTIDE SEQUENCE [LARGE SCALE GENOMIC DNA]</scope>
    <source>
        <strain evidence="7 8">F7430</strain>
    </source>
</reference>
<dbReference type="InterPro" id="IPR043128">
    <property type="entry name" value="Rev_trsase/Diguanyl_cyclase"/>
</dbReference>
<dbReference type="PANTHER" id="PTHR11076">
    <property type="entry name" value="DNA REPAIR POLYMERASE UMUC / TRANSFERASE FAMILY MEMBER"/>
    <property type="match status" value="1"/>
</dbReference>
<dbReference type="RefSeq" id="WP_182169065.1">
    <property type="nucleotide sequence ID" value="NZ_JACFXU010000013.1"/>
</dbReference>
<dbReference type="CDD" id="cd01700">
    <property type="entry name" value="PolY_Pol_V_umuC"/>
    <property type="match status" value="1"/>
</dbReference>
<dbReference type="Gene3D" id="3.30.70.270">
    <property type="match status" value="1"/>
</dbReference>
<dbReference type="AlphaFoldDB" id="A0A7W2TUR5"/>
<evidence type="ECO:0000313" key="7">
    <source>
        <dbReference type="EMBL" id="MBA6412255.1"/>
    </source>
</evidence>
<evidence type="ECO:0000256" key="4">
    <source>
        <dbReference type="ARBA" id="ARBA00023204"/>
    </source>
</evidence>
<feature type="domain" description="UmuC" evidence="6">
    <location>
        <begin position="2"/>
        <end position="185"/>
    </location>
</feature>
<keyword evidence="2" id="KW-0227">DNA damage</keyword>
<organism evidence="7 8">
    <name type="scientific">Sediminihaliea albiluteola</name>
    <dbReference type="NCBI Taxonomy" id="2758564"/>
    <lineage>
        <taxon>Bacteria</taxon>
        <taxon>Pseudomonadati</taxon>
        <taxon>Pseudomonadota</taxon>
        <taxon>Gammaproteobacteria</taxon>
        <taxon>Cellvibrionales</taxon>
        <taxon>Halieaceae</taxon>
        <taxon>Sediminihaliea</taxon>
    </lineage>
</organism>
<dbReference type="Gene3D" id="1.10.150.20">
    <property type="entry name" value="5' to 3' exonuclease, C-terminal subdomain"/>
    <property type="match status" value="1"/>
</dbReference>
<proteinExistence type="inferred from homology"/>
<sequence>MFALVDCNAFYASCEQVFRPDLRGKALVVLSNNDGCIVARSKEAKALGIPDLQPYFKIKGLLQAHQVQVFSSNYPLYGDLSQRVMDTLSNFAPEIEIYSIDEMFLRLDGLPDQSKVFAQSIRDTVWQHVRIPVGVGIAPTKTLSKLASKAAKKIPSCQGVCVLDAPHKWQWLLKRAALTEVWGVGSKMAQRLAALNIHSAWDLAAANPKIVRQHSSVDMEKTIEELNGRVCYELEEFPAAKQQIYCSRSFGAPLHSLQPIQEALTLYTTRAVEKLRAQHSQVLTLKVFIHSSPFKGNYHSAQRVLQLPYPSDDLRLINKAALQGLASIYQAGHAYTKAGIGLIEILDKSQQQLDLLQGGQGHRADRLMDALDAINSRHGKGTVFLASQGTSATWKMRKDFVSPAYTTSWRELPRVIA</sequence>
<evidence type="ECO:0000256" key="5">
    <source>
        <dbReference type="ARBA" id="ARBA00023236"/>
    </source>
</evidence>
<dbReference type="Proteomes" id="UP000539350">
    <property type="component" value="Unassembled WGS sequence"/>
</dbReference>
<dbReference type="NCBIfam" id="NF002955">
    <property type="entry name" value="PRK03609.1"/>
    <property type="match status" value="1"/>
</dbReference>
<evidence type="ECO:0000256" key="2">
    <source>
        <dbReference type="ARBA" id="ARBA00022763"/>
    </source>
</evidence>
<dbReference type="GO" id="GO:0006281">
    <property type="term" value="P:DNA repair"/>
    <property type="evidence" value="ECO:0007669"/>
    <property type="project" value="UniProtKB-KW"/>
</dbReference>
<dbReference type="GO" id="GO:0009432">
    <property type="term" value="P:SOS response"/>
    <property type="evidence" value="ECO:0007669"/>
    <property type="project" value="UniProtKB-KW"/>
</dbReference>
<dbReference type="InterPro" id="IPR043502">
    <property type="entry name" value="DNA/RNA_pol_sf"/>
</dbReference>
<dbReference type="GO" id="GO:0003684">
    <property type="term" value="F:damaged DNA binding"/>
    <property type="evidence" value="ECO:0007669"/>
    <property type="project" value="InterPro"/>
</dbReference>
<name>A0A7W2TUR5_9GAMM</name>
<comment type="similarity">
    <text evidence="1">Belongs to the DNA polymerase type-Y family.</text>
</comment>
<dbReference type="PANTHER" id="PTHR11076:SF34">
    <property type="entry name" value="PROTEIN UMUC"/>
    <property type="match status" value="1"/>
</dbReference>
<protein>
    <submittedName>
        <fullName evidence="7">Y-family DNA polymerase</fullName>
    </submittedName>
</protein>
<dbReference type="Pfam" id="PF11799">
    <property type="entry name" value="IMS_C"/>
    <property type="match status" value="1"/>
</dbReference>
<dbReference type="InterPro" id="IPR050116">
    <property type="entry name" value="DNA_polymerase-Y"/>
</dbReference>
<dbReference type="InterPro" id="IPR025188">
    <property type="entry name" value="DUF4113"/>
</dbReference>
<keyword evidence="4" id="KW-0234">DNA repair</keyword>
<evidence type="ECO:0000259" key="6">
    <source>
        <dbReference type="PROSITE" id="PS50173"/>
    </source>
</evidence>
<dbReference type="GO" id="GO:0005829">
    <property type="term" value="C:cytosol"/>
    <property type="evidence" value="ECO:0007669"/>
    <property type="project" value="TreeGrafter"/>
</dbReference>
<dbReference type="GO" id="GO:0003887">
    <property type="term" value="F:DNA-directed DNA polymerase activity"/>
    <property type="evidence" value="ECO:0007669"/>
    <property type="project" value="TreeGrafter"/>
</dbReference>